<dbReference type="EMBL" id="MN740146">
    <property type="protein sequence ID" value="QHT89673.1"/>
    <property type="molecule type" value="Genomic_DNA"/>
</dbReference>
<proteinExistence type="predicted"/>
<sequence>MPTFDKNYFYELPEDIKTIIYKKVFDNTLNLISDQREMLDNYNKLVEYIKNNHYDPYKSRAIWSIILCYRKDIGDPYYKYFMYYADNETDFLRLNKTKMIKYNSEYSTIKYLDFSIYPIKDRLPTENYICVKKILEEYAGIFLNNFEGVDKYQNIKGVKLLNDKIRIEYKDAYVFKCHIDIYNNILETYNFTTCIFNILNMYNHLYPVYNLEYMNDIIDLRDWFEFNSFFCGFTINDDGDVIIPRFYSARYC</sequence>
<evidence type="ECO:0000313" key="1">
    <source>
        <dbReference type="EMBL" id="QHT89673.1"/>
    </source>
</evidence>
<protein>
    <submittedName>
        <fullName evidence="1">Uncharacterized protein</fullName>
    </submittedName>
</protein>
<dbReference type="AlphaFoldDB" id="A0A6C0IDS3"/>
<name>A0A6C0IDS3_9ZZZZ</name>
<reference evidence="1" key="1">
    <citation type="journal article" date="2020" name="Nature">
        <title>Giant virus diversity and host interactions through global metagenomics.</title>
        <authorList>
            <person name="Schulz F."/>
            <person name="Roux S."/>
            <person name="Paez-Espino D."/>
            <person name="Jungbluth S."/>
            <person name="Walsh D.A."/>
            <person name="Denef V.J."/>
            <person name="McMahon K.D."/>
            <person name="Konstantinidis K.T."/>
            <person name="Eloe-Fadrosh E.A."/>
            <person name="Kyrpides N.C."/>
            <person name="Woyke T."/>
        </authorList>
    </citation>
    <scope>NUCLEOTIDE SEQUENCE</scope>
    <source>
        <strain evidence="1">GVMAG-M-3300023184-60</strain>
    </source>
</reference>
<organism evidence="1">
    <name type="scientific">viral metagenome</name>
    <dbReference type="NCBI Taxonomy" id="1070528"/>
    <lineage>
        <taxon>unclassified sequences</taxon>
        <taxon>metagenomes</taxon>
        <taxon>organismal metagenomes</taxon>
    </lineage>
</organism>
<accession>A0A6C0IDS3</accession>